<protein>
    <submittedName>
        <fullName evidence="2">Uncharacterized protein</fullName>
    </submittedName>
</protein>
<evidence type="ECO:0000313" key="2">
    <source>
        <dbReference type="EMBL" id="KKL93618.1"/>
    </source>
</evidence>
<name>A0A0F9G4L1_9ZZZZ</name>
<accession>A0A0F9G4L1</accession>
<comment type="caution">
    <text evidence="2">The sequence shown here is derived from an EMBL/GenBank/DDBJ whole genome shotgun (WGS) entry which is preliminary data.</text>
</comment>
<gene>
    <name evidence="2" type="ORF">LCGC14_1872920</name>
</gene>
<reference evidence="2" key="1">
    <citation type="journal article" date="2015" name="Nature">
        <title>Complex archaea that bridge the gap between prokaryotes and eukaryotes.</title>
        <authorList>
            <person name="Spang A."/>
            <person name="Saw J.H."/>
            <person name="Jorgensen S.L."/>
            <person name="Zaremba-Niedzwiedzka K."/>
            <person name="Martijn J."/>
            <person name="Lind A.E."/>
            <person name="van Eijk R."/>
            <person name="Schleper C."/>
            <person name="Guy L."/>
            <person name="Ettema T.J."/>
        </authorList>
    </citation>
    <scope>NUCLEOTIDE SEQUENCE</scope>
</reference>
<dbReference type="AlphaFoldDB" id="A0A0F9G4L1"/>
<feature type="region of interest" description="Disordered" evidence="1">
    <location>
        <begin position="63"/>
        <end position="85"/>
    </location>
</feature>
<proteinExistence type="predicted"/>
<organism evidence="2">
    <name type="scientific">marine sediment metagenome</name>
    <dbReference type="NCBI Taxonomy" id="412755"/>
    <lineage>
        <taxon>unclassified sequences</taxon>
        <taxon>metagenomes</taxon>
        <taxon>ecological metagenomes</taxon>
    </lineage>
</organism>
<evidence type="ECO:0000256" key="1">
    <source>
        <dbReference type="SAM" id="MobiDB-lite"/>
    </source>
</evidence>
<feature type="non-terminal residue" evidence="2">
    <location>
        <position position="1"/>
    </location>
</feature>
<dbReference type="EMBL" id="LAZR01019137">
    <property type="protein sequence ID" value="KKL93618.1"/>
    <property type="molecule type" value="Genomic_DNA"/>
</dbReference>
<sequence>RIDKRSIQVYPLFVNHEQDDSYLGKVTQVDTNANLELSSWNLEVACPTNSFIVNNLVVRSVSQSESESTSEENIVELTNEGIPQK</sequence>